<accession>A0A0C9NAZ2</accession>
<comment type="caution">
    <text evidence="1">The sequence shown here is derived from an EMBL/GenBank/DDBJ whole genome shotgun (WGS) entry which is preliminary data.</text>
</comment>
<protein>
    <submittedName>
        <fullName evidence="1">DNA, contig: SP601</fullName>
    </submittedName>
</protein>
<sequence>MSLSITNVGDAGCDIVCGTGAAAAKAMPQMAAHAVAAMRAPLMPASSRSVTPCQGSMERD</sequence>
<evidence type="ECO:0000313" key="2">
    <source>
        <dbReference type="Proteomes" id="UP000032025"/>
    </source>
</evidence>
<evidence type="ECO:0000313" key="1">
    <source>
        <dbReference type="EMBL" id="GAN11933.1"/>
    </source>
</evidence>
<name>A0A0C9NAZ2_SPHPI</name>
<dbReference type="EMBL" id="BBJS01000001">
    <property type="protein sequence ID" value="GAN11933.1"/>
    <property type="molecule type" value="Genomic_DNA"/>
</dbReference>
<organism evidence="1 2">
    <name type="scientific">Sphingomonas paucimobilis NBRC 13935</name>
    <dbReference type="NCBI Taxonomy" id="1219050"/>
    <lineage>
        <taxon>Bacteria</taxon>
        <taxon>Pseudomonadati</taxon>
        <taxon>Pseudomonadota</taxon>
        <taxon>Alphaproteobacteria</taxon>
        <taxon>Sphingomonadales</taxon>
        <taxon>Sphingomonadaceae</taxon>
        <taxon>Sphingomonas</taxon>
    </lineage>
</organism>
<dbReference type="Proteomes" id="UP000032025">
    <property type="component" value="Unassembled WGS sequence"/>
</dbReference>
<reference evidence="1 2" key="1">
    <citation type="submission" date="2014-08" db="EMBL/GenBank/DDBJ databases">
        <title>Whole genome shotgun sequence of Sphingomonas paucimobilis NBRC 13935.</title>
        <authorList>
            <person name="Hosoyama A."/>
            <person name="Hashimoto M."/>
            <person name="Hosoyama Y."/>
            <person name="Noguchi M."/>
            <person name="Uohara A."/>
            <person name="Ohji S."/>
            <person name="Katano-Makiyama Y."/>
            <person name="Ichikawa N."/>
            <person name="Kimura A."/>
            <person name="Yamazoe A."/>
            <person name="Fujita N."/>
        </authorList>
    </citation>
    <scope>NUCLEOTIDE SEQUENCE [LARGE SCALE GENOMIC DNA]</scope>
    <source>
        <strain evidence="1 2">NBRC 13935</strain>
    </source>
</reference>
<dbReference type="AlphaFoldDB" id="A0A0C9NAZ2"/>
<gene>
    <name evidence="1" type="ORF">SP6_01_00120</name>
</gene>
<proteinExistence type="predicted"/>
<keyword evidence="2" id="KW-1185">Reference proteome</keyword>